<protein>
    <recommendedName>
        <fullName evidence="4">serine-type D-Ala-D-Ala carboxypeptidase</fullName>
        <ecNumber evidence="4">3.4.16.4</ecNumber>
    </recommendedName>
</protein>
<evidence type="ECO:0000256" key="5">
    <source>
        <dbReference type="ARBA" id="ARBA00022645"/>
    </source>
</evidence>
<evidence type="ECO:0000256" key="8">
    <source>
        <dbReference type="ARBA" id="ARBA00022801"/>
    </source>
</evidence>
<comment type="caution">
    <text evidence="15">The sequence shown here is derived from an EMBL/GenBank/DDBJ whole genome shotgun (WGS) entry which is preliminary data.</text>
</comment>
<dbReference type="InterPro" id="IPR018044">
    <property type="entry name" value="Peptidase_S11"/>
</dbReference>
<dbReference type="PANTHER" id="PTHR21581:SF11">
    <property type="entry name" value="D-ALANYL-D-ALANINE CARBOXYPEPTIDASE DACA"/>
    <property type="match status" value="1"/>
</dbReference>
<proteinExistence type="inferred from homology"/>
<dbReference type="PRINTS" id="PR00725">
    <property type="entry name" value="DADACBPTASE1"/>
</dbReference>
<name>A0ABS7C0G6_9BACL</name>
<dbReference type="InterPro" id="IPR015956">
    <property type="entry name" value="Peniciliin-bd_prot_C_sf"/>
</dbReference>
<dbReference type="Gene3D" id="3.40.710.10">
    <property type="entry name" value="DD-peptidase/beta-lactamase superfamily"/>
    <property type="match status" value="1"/>
</dbReference>
<reference evidence="15 16" key="1">
    <citation type="submission" date="2021-07" db="EMBL/GenBank/DDBJ databases">
        <title>Paenibacillus radiodurans sp. nov., isolated from the southeastern edge of Tengger Desert.</title>
        <authorList>
            <person name="Zhang G."/>
        </authorList>
    </citation>
    <scope>NUCLEOTIDE SEQUENCE [LARGE SCALE GENOMIC DNA]</scope>
    <source>
        <strain evidence="15 16">CCM 7311</strain>
    </source>
</reference>
<keyword evidence="16" id="KW-1185">Reference proteome</keyword>
<evidence type="ECO:0000256" key="9">
    <source>
        <dbReference type="ARBA" id="ARBA00022960"/>
    </source>
</evidence>
<evidence type="ECO:0000256" key="1">
    <source>
        <dbReference type="ARBA" id="ARBA00003217"/>
    </source>
</evidence>
<evidence type="ECO:0000256" key="3">
    <source>
        <dbReference type="ARBA" id="ARBA00007164"/>
    </source>
</evidence>
<comment type="pathway">
    <text evidence="2">Cell wall biogenesis; peptidoglycan biosynthesis.</text>
</comment>
<keyword evidence="8" id="KW-0378">Hydrolase</keyword>
<keyword evidence="10" id="KW-0573">Peptidoglycan synthesis</keyword>
<comment type="similarity">
    <text evidence="3 13">Belongs to the peptidase S11 family.</text>
</comment>
<comment type="function">
    <text evidence="1">Removes C-terminal D-alanyl residues from sugar-peptide cell wall precursors.</text>
</comment>
<dbReference type="InterPro" id="IPR001967">
    <property type="entry name" value="Peptidase_S11_N"/>
</dbReference>
<dbReference type="SUPFAM" id="SSF69189">
    <property type="entry name" value="Penicillin-binding protein associated domain"/>
    <property type="match status" value="1"/>
</dbReference>
<evidence type="ECO:0000256" key="13">
    <source>
        <dbReference type="RuleBase" id="RU004016"/>
    </source>
</evidence>
<evidence type="ECO:0000259" key="14">
    <source>
        <dbReference type="SMART" id="SM00936"/>
    </source>
</evidence>
<dbReference type="Pfam" id="PF00768">
    <property type="entry name" value="Peptidase_S11"/>
    <property type="match status" value="1"/>
</dbReference>
<dbReference type="InterPro" id="IPR012338">
    <property type="entry name" value="Beta-lactam/transpept-like"/>
</dbReference>
<sequence length="439" mass="47874">MEEGEKTLERNKRPVRLVSAISALLVGLLFTTIIGSTSAYAAAAKDAFTPNSLGLEVQSAILIDADTGQVLYQVAQDEVRPPASMTKMMSEYIVLEEIQQKRIKWDDIVTVTKEAASTPADGSQIYLAEGDKHTVKDLYIAMAVGSANDATVALADHIGGGTEQGFVQKMNDTAKSLGLNSAHFTTATGLLDTTVISAADLAKFARLLLQKHPEFLDYSKIQSYKFRERDKEPMINWNWMLGSNKDVPSFKKFAYEGLDGMKTGYIGAAGYCFTGTAKRGDLRLISVVMGTSTKEARFYETAKLLDYGFNNFEKKTVVAPKTVVKDAETVKINKGVSKTAPIVTANDITFLVKKGAAPQISAPKVTLQTEDKLVAPIKQGQVVGTATYSYKDADTGETIEKKVDLISSENVDKGSWWRLMFRAIGTFFAGLFNGIVDLF</sequence>
<dbReference type="EC" id="3.4.16.4" evidence="4"/>
<evidence type="ECO:0000313" key="15">
    <source>
        <dbReference type="EMBL" id="MBW7454310.1"/>
    </source>
</evidence>
<evidence type="ECO:0000256" key="4">
    <source>
        <dbReference type="ARBA" id="ARBA00012448"/>
    </source>
</evidence>
<comment type="catalytic activity">
    <reaction evidence="12">
        <text>Preferential cleavage: (Ac)2-L-Lys-D-Ala-|-D-Ala. Also transpeptidation of peptidyl-alanyl moieties that are N-acyl substituents of D-alanine.</text>
        <dbReference type="EC" id="3.4.16.4"/>
    </reaction>
</comment>
<keyword evidence="5 15" id="KW-0121">Carboxypeptidase</keyword>
<evidence type="ECO:0000256" key="11">
    <source>
        <dbReference type="ARBA" id="ARBA00023316"/>
    </source>
</evidence>
<dbReference type="EMBL" id="JAHZIK010000183">
    <property type="protein sequence ID" value="MBW7454310.1"/>
    <property type="molecule type" value="Genomic_DNA"/>
</dbReference>
<keyword evidence="6" id="KW-0645">Protease</keyword>
<gene>
    <name evidence="15" type="ORF">K0U00_09735</name>
</gene>
<dbReference type="SMART" id="SM00936">
    <property type="entry name" value="PBP5_C"/>
    <property type="match status" value="1"/>
</dbReference>
<evidence type="ECO:0000256" key="6">
    <source>
        <dbReference type="ARBA" id="ARBA00022670"/>
    </source>
</evidence>
<organism evidence="15 16">
    <name type="scientific">Paenibacillus sepulcri</name>
    <dbReference type="NCBI Taxonomy" id="359917"/>
    <lineage>
        <taxon>Bacteria</taxon>
        <taxon>Bacillati</taxon>
        <taxon>Bacillota</taxon>
        <taxon>Bacilli</taxon>
        <taxon>Bacillales</taxon>
        <taxon>Paenibacillaceae</taxon>
        <taxon>Paenibacillus</taxon>
    </lineage>
</organism>
<dbReference type="SUPFAM" id="SSF56601">
    <property type="entry name" value="beta-lactamase/transpeptidase-like"/>
    <property type="match status" value="1"/>
</dbReference>
<dbReference type="PANTHER" id="PTHR21581">
    <property type="entry name" value="D-ALANYL-D-ALANINE CARBOXYPEPTIDASE"/>
    <property type="match status" value="1"/>
</dbReference>
<evidence type="ECO:0000256" key="10">
    <source>
        <dbReference type="ARBA" id="ARBA00022984"/>
    </source>
</evidence>
<dbReference type="Proteomes" id="UP001519887">
    <property type="component" value="Unassembled WGS sequence"/>
</dbReference>
<dbReference type="Pfam" id="PF07943">
    <property type="entry name" value="PBP5_C"/>
    <property type="match status" value="1"/>
</dbReference>
<dbReference type="Gene3D" id="2.60.410.10">
    <property type="entry name" value="D-Ala-D-Ala carboxypeptidase, C-terminal domain"/>
    <property type="match status" value="1"/>
</dbReference>
<dbReference type="InterPro" id="IPR012907">
    <property type="entry name" value="Peptidase_S11_C"/>
</dbReference>
<dbReference type="GO" id="GO:0004180">
    <property type="term" value="F:carboxypeptidase activity"/>
    <property type="evidence" value="ECO:0007669"/>
    <property type="project" value="UniProtKB-KW"/>
</dbReference>
<accession>A0ABS7C0G6</accession>
<evidence type="ECO:0000313" key="16">
    <source>
        <dbReference type="Proteomes" id="UP001519887"/>
    </source>
</evidence>
<evidence type="ECO:0000256" key="7">
    <source>
        <dbReference type="ARBA" id="ARBA00022729"/>
    </source>
</evidence>
<keyword evidence="9" id="KW-0133">Cell shape</keyword>
<dbReference type="InterPro" id="IPR037167">
    <property type="entry name" value="Peptidase_S11_C_sf"/>
</dbReference>
<evidence type="ECO:0000256" key="12">
    <source>
        <dbReference type="ARBA" id="ARBA00034000"/>
    </source>
</evidence>
<evidence type="ECO:0000256" key="2">
    <source>
        <dbReference type="ARBA" id="ARBA00004752"/>
    </source>
</evidence>
<feature type="domain" description="Peptidase S11 D-Ala-D-Ala carboxypeptidase A C-terminal" evidence="14">
    <location>
        <begin position="312"/>
        <end position="413"/>
    </location>
</feature>
<keyword evidence="7" id="KW-0732">Signal</keyword>
<keyword evidence="11" id="KW-0961">Cell wall biogenesis/degradation</keyword>